<sequence>MFLNKGERLVLIKTVMSSIPIYFMSVFKIPISLARIIEGLQRSFFYCEKRKLHSIKWKTLCKSKVNGGLGIDSVLNKNKGLLVKWVWRFQKEDLPLWKRVICAKYGVPVNSLNWSWNRDQANSFFSKVLGGLFAQGALSLSILDEGLGVVLGRENRASLWPEIKVDGKTLMEAFPIIFSLASNKLGSVFEYGKWEGRNWCWDVPFRRPCSDGKQTNG</sequence>
<reference evidence="1" key="1">
    <citation type="journal article" date="2023" name="Plant J.">
        <title>Genome sequences and population genomics provide insights into the demographic history, inbreeding, and mutation load of two 'living fossil' tree species of Dipteronia.</title>
        <authorList>
            <person name="Feng Y."/>
            <person name="Comes H.P."/>
            <person name="Chen J."/>
            <person name="Zhu S."/>
            <person name="Lu R."/>
            <person name="Zhang X."/>
            <person name="Li P."/>
            <person name="Qiu J."/>
            <person name="Olsen K.M."/>
            <person name="Qiu Y."/>
        </authorList>
    </citation>
    <scope>NUCLEOTIDE SEQUENCE</scope>
    <source>
        <strain evidence="1">KIB01</strain>
    </source>
</reference>
<dbReference type="EMBL" id="JANJYI010000006">
    <property type="protein sequence ID" value="KAK2646843.1"/>
    <property type="molecule type" value="Genomic_DNA"/>
</dbReference>
<organism evidence="1 2">
    <name type="scientific">Dipteronia dyeriana</name>
    <dbReference type="NCBI Taxonomy" id="168575"/>
    <lineage>
        <taxon>Eukaryota</taxon>
        <taxon>Viridiplantae</taxon>
        <taxon>Streptophyta</taxon>
        <taxon>Embryophyta</taxon>
        <taxon>Tracheophyta</taxon>
        <taxon>Spermatophyta</taxon>
        <taxon>Magnoliopsida</taxon>
        <taxon>eudicotyledons</taxon>
        <taxon>Gunneridae</taxon>
        <taxon>Pentapetalae</taxon>
        <taxon>rosids</taxon>
        <taxon>malvids</taxon>
        <taxon>Sapindales</taxon>
        <taxon>Sapindaceae</taxon>
        <taxon>Hippocastanoideae</taxon>
        <taxon>Acereae</taxon>
        <taxon>Dipteronia</taxon>
    </lineage>
</organism>
<name>A0AAD9U3F2_9ROSI</name>
<evidence type="ECO:0000313" key="1">
    <source>
        <dbReference type="EMBL" id="KAK2646843.1"/>
    </source>
</evidence>
<comment type="caution">
    <text evidence="1">The sequence shown here is derived from an EMBL/GenBank/DDBJ whole genome shotgun (WGS) entry which is preliminary data.</text>
</comment>
<gene>
    <name evidence="1" type="ORF">Ddye_022038</name>
</gene>
<evidence type="ECO:0000313" key="2">
    <source>
        <dbReference type="Proteomes" id="UP001280121"/>
    </source>
</evidence>
<protein>
    <submittedName>
        <fullName evidence="1">Uncharacterized protein</fullName>
    </submittedName>
</protein>
<dbReference type="AlphaFoldDB" id="A0AAD9U3F2"/>
<proteinExistence type="predicted"/>
<dbReference type="PANTHER" id="PTHR33116:SF78">
    <property type="entry name" value="OS12G0587133 PROTEIN"/>
    <property type="match status" value="1"/>
</dbReference>
<dbReference type="Proteomes" id="UP001280121">
    <property type="component" value="Unassembled WGS sequence"/>
</dbReference>
<accession>A0AAD9U3F2</accession>
<keyword evidence="2" id="KW-1185">Reference proteome</keyword>
<dbReference type="PANTHER" id="PTHR33116">
    <property type="entry name" value="REVERSE TRANSCRIPTASE ZINC-BINDING DOMAIN-CONTAINING PROTEIN-RELATED-RELATED"/>
    <property type="match status" value="1"/>
</dbReference>